<name>A0A0E9VNA9_ANGAN</name>
<accession>A0A0E9VNA9</accession>
<reference evidence="1" key="1">
    <citation type="submission" date="2014-11" db="EMBL/GenBank/DDBJ databases">
        <authorList>
            <person name="Amaro Gonzalez C."/>
        </authorList>
    </citation>
    <scope>NUCLEOTIDE SEQUENCE</scope>
</reference>
<evidence type="ECO:0000313" key="1">
    <source>
        <dbReference type="EMBL" id="JAH79547.1"/>
    </source>
</evidence>
<reference evidence="1" key="2">
    <citation type="journal article" date="2015" name="Fish Shellfish Immunol.">
        <title>Early steps in the European eel (Anguilla anguilla)-Vibrio vulnificus interaction in the gills: Role of the RtxA13 toxin.</title>
        <authorList>
            <person name="Callol A."/>
            <person name="Pajuelo D."/>
            <person name="Ebbesson L."/>
            <person name="Teles M."/>
            <person name="MacKenzie S."/>
            <person name="Amaro C."/>
        </authorList>
    </citation>
    <scope>NUCLEOTIDE SEQUENCE</scope>
</reference>
<proteinExistence type="predicted"/>
<sequence length="9" mass="1079">MEEASTLWL</sequence>
<organism evidence="1">
    <name type="scientific">Anguilla anguilla</name>
    <name type="common">European freshwater eel</name>
    <name type="synonym">Muraena anguilla</name>
    <dbReference type="NCBI Taxonomy" id="7936"/>
    <lineage>
        <taxon>Eukaryota</taxon>
        <taxon>Metazoa</taxon>
        <taxon>Chordata</taxon>
        <taxon>Craniata</taxon>
        <taxon>Vertebrata</taxon>
        <taxon>Euteleostomi</taxon>
        <taxon>Actinopterygii</taxon>
        <taxon>Neopterygii</taxon>
        <taxon>Teleostei</taxon>
        <taxon>Anguilliformes</taxon>
        <taxon>Anguillidae</taxon>
        <taxon>Anguilla</taxon>
    </lineage>
</organism>
<protein>
    <submittedName>
        <fullName evidence="1">Uncharacterized protein</fullName>
    </submittedName>
</protein>
<dbReference type="EMBL" id="GBXM01029030">
    <property type="protein sequence ID" value="JAH79547.1"/>
    <property type="molecule type" value="Transcribed_RNA"/>
</dbReference>